<dbReference type="EMBL" id="JAMBEP010000002">
    <property type="protein sequence ID" value="MCL1635237.1"/>
    <property type="molecule type" value="Genomic_DNA"/>
</dbReference>
<feature type="transmembrane region" description="Helical" evidence="1">
    <location>
        <begin position="79"/>
        <end position="101"/>
    </location>
</feature>
<protein>
    <submittedName>
        <fullName evidence="2">Uncharacterized protein</fullName>
    </submittedName>
</protein>
<evidence type="ECO:0000313" key="3">
    <source>
        <dbReference type="Proteomes" id="UP001431217"/>
    </source>
</evidence>
<accession>A0ABT0MK19</accession>
<keyword evidence="1" id="KW-1133">Transmembrane helix</keyword>
<comment type="caution">
    <text evidence="2">The sequence shown here is derived from an EMBL/GenBank/DDBJ whole genome shotgun (WGS) entry which is preliminary data.</text>
</comment>
<keyword evidence="1" id="KW-0812">Transmembrane</keyword>
<sequence>MQRLASSVRDELGFGEMLSGVFSLGGVPSNEYFIGETDNDRFSIHRNIRYRNSFLPVIKGKITPEFPGSLIEVTMRLNVFAALFMAFWLGVVGFMALTAVSSSGLTSKTAMPAGMFAFGALLLAAGFFPEAIKARNKLKSLLEAGSTEGARRPTVSR</sequence>
<evidence type="ECO:0000313" key="2">
    <source>
        <dbReference type="EMBL" id="MCL1635237.1"/>
    </source>
</evidence>
<reference evidence="2 3" key="1">
    <citation type="submission" date="2022-05" db="EMBL/GenBank/DDBJ databases">
        <title>Luteimonas sp. SX5, whole genome shotgun sequencing project.</title>
        <authorList>
            <person name="Zhao G."/>
            <person name="Shen L."/>
        </authorList>
    </citation>
    <scope>NUCLEOTIDE SEQUENCE [LARGE SCALE GENOMIC DNA]</scope>
    <source>
        <strain evidence="2 3">SX5</strain>
    </source>
</reference>
<dbReference type="Proteomes" id="UP001431217">
    <property type="component" value="Unassembled WGS sequence"/>
</dbReference>
<feature type="transmembrane region" description="Helical" evidence="1">
    <location>
        <begin position="113"/>
        <end position="132"/>
    </location>
</feature>
<proteinExistence type="predicted"/>
<organism evidence="2 3">
    <name type="scientific">Luteimonas galliterrae</name>
    <dbReference type="NCBI Taxonomy" id="2940486"/>
    <lineage>
        <taxon>Bacteria</taxon>
        <taxon>Pseudomonadati</taxon>
        <taxon>Pseudomonadota</taxon>
        <taxon>Gammaproteobacteria</taxon>
        <taxon>Lysobacterales</taxon>
        <taxon>Lysobacteraceae</taxon>
        <taxon>Luteimonas</taxon>
    </lineage>
</organism>
<keyword evidence="1" id="KW-0472">Membrane</keyword>
<keyword evidence="3" id="KW-1185">Reference proteome</keyword>
<gene>
    <name evidence="2" type="ORF">M2650_11435</name>
</gene>
<name>A0ABT0MK19_9GAMM</name>
<evidence type="ECO:0000256" key="1">
    <source>
        <dbReference type="SAM" id="Phobius"/>
    </source>
</evidence>